<reference evidence="1 2" key="1">
    <citation type="journal article" date="2015" name="Int. J. Syst. Evol. Microbiol.">
        <title>Flavisolibacter ginsenosidimutans sp. nov., with ginsenoside-converting activity isolated from soil used for cultivating ginseng.</title>
        <authorList>
            <person name="Zhao Y."/>
            <person name="Liu Q."/>
            <person name="Kang M.S."/>
            <person name="Jin F."/>
            <person name="Yu H."/>
            <person name="Im W.T."/>
        </authorList>
    </citation>
    <scope>NUCLEOTIDE SEQUENCE [LARGE SCALE GENOMIC DNA]</scope>
    <source>
        <strain evidence="1 2">Gsoil 636</strain>
    </source>
</reference>
<name>A0A5B8UJN0_9BACT</name>
<protein>
    <submittedName>
        <fullName evidence="1">Uncharacterized protein</fullName>
    </submittedName>
</protein>
<dbReference type="EMBL" id="CP042433">
    <property type="protein sequence ID" value="QEC56911.1"/>
    <property type="molecule type" value="Genomic_DNA"/>
</dbReference>
<dbReference type="RefSeq" id="WP_146788588.1">
    <property type="nucleotide sequence ID" value="NZ_BAABIO010000003.1"/>
</dbReference>
<evidence type="ECO:0000313" key="1">
    <source>
        <dbReference type="EMBL" id="QEC56911.1"/>
    </source>
</evidence>
<evidence type="ECO:0000313" key="2">
    <source>
        <dbReference type="Proteomes" id="UP000321204"/>
    </source>
</evidence>
<organism evidence="1 2">
    <name type="scientific">Flavisolibacter ginsenosidimutans</name>
    <dbReference type="NCBI Taxonomy" id="661481"/>
    <lineage>
        <taxon>Bacteria</taxon>
        <taxon>Pseudomonadati</taxon>
        <taxon>Bacteroidota</taxon>
        <taxon>Chitinophagia</taxon>
        <taxon>Chitinophagales</taxon>
        <taxon>Chitinophagaceae</taxon>
        <taxon>Flavisolibacter</taxon>
    </lineage>
</organism>
<dbReference type="AlphaFoldDB" id="A0A5B8UJN0"/>
<dbReference type="Proteomes" id="UP000321204">
    <property type="component" value="Chromosome"/>
</dbReference>
<dbReference type="OrthoDB" id="677107at2"/>
<gene>
    <name evidence="1" type="ORF">FSB75_13725</name>
</gene>
<dbReference type="KEGG" id="fgg:FSB75_13725"/>
<keyword evidence="2" id="KW-1185">Reference proteome</keyword>
<accession>A0A5B8UJN0</accession>
<sequence length="80" mass="9311">METFNKEIVVGKETRVFEFTQMRNVNGVKFFVTSKDANKKAVSFSLTKKDRDWKLLPGSLRWLYDIETKLADAIESTHQP</sequence>
<proteinExistence type="predicted"/>